<proteinExistence type="predicted"/>
<sequence length="103" mass="12050">MLCQWRMAFSAVHCVDHSQIMGDAPSEHEEASRLELRSLYKKIGANWREELREKCAEHLRERREEARVLNEAVVRAEINKIIREAIEAVQRSEQFEDEDLSAA</sequence>
<accession>A0A915A3A9</accession>
<evidence type="ECO:0000313" key="2">
    <source>
        <dbReference type="Proteomes" id="UP000887569"/>
    </source>
</evidence>
<dbReference type="AlphaFoldDB" id="A0A915A3A9"/>
<keyword evidence="1" id="KW-0175">Coiled coil</keyword>
<evidence type="ECO:0000313" key="3">
    <source>
        <dbReference type="WBParaSite" id="PgE346_g001_t01"/>
    </source>
</evidence>
<reference evidence="3" key="1">
    <citation type="submission" date="2022-11" db="UniProtKB">
        <authorList>
            <consortium name="WormBaseParasite"/>
        </authorList>
    </citation>
    <scope>IDENTIFICATION</scope>
</reference>
<organism evidence="2 3">
    <name type="scientific">Parascaris univalens</name>
    <name type="common">Nematode worm</name>
    <dbReference type="NCBI Taxonomy" id="6257"/>
    <lineage>
        <taxon>Eukaryota</taxon>
        <taxon>Metazoa</taxon>
        <taxon>Ecdysozoa</taxon>
        <taxon>Nematoda</taxon>
        <taxon>Chromadorea</taxon>
        <taxon>Rhabditida</taxon>
        <taxon>Spirurina</taxon>
        <taxon>Ascaridomorpha</taxon>
        <taxon>Ascaridoidea</taxon>
        <taxon>Ascarididae</taxon>
        <taxon>Parascaris</taxon>
    </lineage>
</organism>
<dbReference type="Proteomes" id="UP000887569">
    <property type="component" value="Unplaced"/>
</dbReference>
<protein>
    <submittedName>
        <fullName evidence="3">Uncharacterized protein</fullName>
    </submittedName>
</protein>
<evidence type="ECO:0000256" key="1">
    <source>
        <dbReference type="SAM" id="Coils"/>
    </source>
</evidence>
<name>A0A915A3A9_PARUN</name>
<keyword evidence="2" id="KW-1185">Reference proteome</keyword>
<feature type="coiled-coil region" evidence="1">
    <location>
        <begin position="48"/>
        <end position="79"/>
    </location>
</feature>
<dbReference type="WBParaSite" id="PgE346_g001_t01">
    <property type="protein sequence ID" value="PgE346_g001_t01"/>
    <property type="gene ID" value="PgE346_g001"/>
</dbReference>